<gene>
    <name evidence="7" type="ORF">SAMN06265795_11628</name>
</gene>
<dbReference type="CDD" id="cd00207">
    <property type="entry name" value="fer2"/>
    <property type="match status" value="1"/>
</dbReference>
<evidence type="ECO:0000313" key="7">
    <source>
        <dbReference type="EMBL" id="SNT18186.1"/>
    </source>
</evidence>
<dbReference type="AlphaFoldDB" id="A0A239KIK1"/>
<dbReference type="InterPro" id="IPR001041">
    <property type="entry name" value="2Fe-2S_ferredoxin-type"/>
</dbReference>
<evidence type="ECO:0000259" key="6">
    <source>
        <dbReference type="PROSITE" id="PS51085"/>
    </source>
</evidence>
<dbReference type="InterPro" id="IPR002888">
    <property type="entry name" value="2Fe-2S-bd"/>
</dbReference>
<organism evidence="7 8">
    <name type="scientific">Noviherbaspirillum humi</name>
    <dbReference type="NCBI Taxonomy" id="1688639"/>
    <lineage>
        <taxon>Bacteria</taxon>
        <taxon>Pseudomonadati</taxon>
        <taxon>Pseudomonadota</taxon>
        <taxon>Betaproteobacteria</taxon>
        <taxon>Burkholderiales</taxon>
        <taxon>Oxalobacteraceae</taxon>
        <taxon>Noviherbaspirillum</taxon>
    </lineage>
</organism>
<evidence type="ECO:0000256" key="4">
    <source>
        <dbReference type="ARBA" id="ARBA00023004"/>
    </source>
</evidence>
<dbReference type="Gene3D" id="3.10.20.30">
    <property type="match status" value="1"/>
</dbReference>
<name>A0A239KIK1_9BURK</name>
<dbReference type="GO" id="GO:0016491">
    <property type="term" value="F:oxidoreductase activity"/>
    <property type="evidence" value="ECO:0007669"/>
    <property type="project" value="UniProtKB-KW"/>
</dbReference>
<evidence type="ECO:0000256" key="2">
    <source>
        <dbReference type="ARBA" id="ARBA00022723"/>
    </source>
</evidence>
<dbReference type="InterPro" id="IPR036010">
    <property type="entry name" value="2Fe-2S_ferredoxin-like_sf"/>
</dbReference>
<dbReference type="SUPFAM" id="SSF54292">
    <property type="entry name" value="2Fe-2S ferredoxin-like"/>
    <property type="match status" value="1"/>
</dbReference>
<evidence type="ECO:0000256" key="5">
    <source>
        <dbReference type="ARBA" id="ARBA00023014"/>
    </source>
</evidence>
<dbReference type="Proteomes" id="UP000198284">
    <property type="component" value="Unassembled WGS sequence"/>
</dbReference>
<dbReference type="OrthoDB" id="9179439at2"/>
<dbReference type="Pfam" id="PF00111">
    <property type="entry name" value="Fer2"/>
    <property type="match status" value="1"/>
</dbReference>
<dbReference type="Gene3D" id="1.10.150.120">
    <property type="entry name" value="[2Fe-2S]-binding domain"/>
    <property type="match status" value="1"/>
</dbReference>
<dbReference type="PROSITE" id="PS00197">
    <property type="entry name" value="2FE2S_FER_1"/>
    <property type="match status" value="1"/>
</dbReference>
<keyword evidence="1" id="KW-0001">2Fe-2S</keyword>
<dbReference type="InterPro" id="IPR006058">
    <property type="entry name" value="2Fe2S_fd_BS"/>
</dbReference>
<dbReference type="EMBL" id="FZOT01000016">
    <property type="protein sequence ID" value="SNT18186.1"/>
    <property type="molecule type" value="Genomic_DNA"/>
</dbReference>
<keyword evidence="5" id="KW-0411">Iron-sulfur</keyword>
<reference evidence="7 8" key="1">
    <citation type="submission" date="2017-06" db="EMBL/GenBank/DDBJ databases">
        <authorList>
            <person name="Kim H.J."/>
            <person name="Triplett B.A."/>
        </authorList>
    </citation>
    <scope>NUCLEOTIDE SEQUENCE [LARGE SCALE GENOMIC DNA]</scope>
    <source>
        <strain evidence="7 8">U15</strain>
    </source>
</reference>
<evidence type="ECO:0000256" key="3">
    <source>
        <dbReference type="ARBA" id="ARBA00023002"/>
    </source>
</evidence>
<dbReference type="SUPFAM" id="SSF47741">
    <property type="entry name" value="CO dehydrogenase ISP C-domain like"/>
    <property type="match status" value="1"/>
</dbReference>
<keyword evidence="8" id="KW-1185">Reference proteome</keyword>
<evidence type="ECO:0000313" key="8">
    <source>
        <dbReference type="Proteomes" id="UP000198284"/>
    </source>
</evidence>
<dbReference type="PANTHER" id="PTHR44379:SF6">
    <property type="entry name" value="BLR6046 PROTEIN"/>
    <property type="match status" value="1"/>
</dbReference>
<dbReference type="InterPro" id="IPR036884">
    <property type="entry name" value="2Fe-2S-bd_dom_sf"/>
</dbReference>
<dbReference type="InterPro" id="IPR051452">
    <property type="entry name" value="Diverse_Oxidoreductases"/>
</dbReference>
<dbReference type="GO" id="GO:0046872">
    <property type="term" value="F:metal ion binding"/>
    <property type="evidence" value="ECO:0007669"/>
    <property type="project" value="UniProtKB-KW"/>
</dbReference>
<sequence length="156" mass="16571">MPRYALKVNGATKAVDADADTPLLYVLRDDLELRGPRFGCGLGQCGSCTVHVNGAAVRSCVTPVSAVGRGAITTLEGLGSSARPSKLQQAFIDEQAAQCGYCINGMIMQAADLLKKNPKPSEQQIREGLAMNLCRCGTHKRIIRAVQRASDQPVTA</sequence>
<dbReference type="FunFam" id="1.10.150.120:FF:000003">
    <property type="entry name" value="Carbon monoxide dehydrogenase, small subunit"/>
    <property type="match status" value="1"/>
</dbReference>
<evidence type="ECO:0000256" key="1">
    <source>
        <dbReference type="ARBA" id="ARBA00022714"/>
    </source>
</evidence>
<dbReference type="GO" id="GO:0051537">
    <property type="term" value="F:2 iron, 2 sulfur cluster binding"/>
    <property type="evidence" value="ECO:0007669"/>
    <property type="project" value="UniProtKB-KW"/>
</dbReference>
<dbReference type="PROSITE" id="PS51085">
    <property type="entry name" value="2FE2S_FER_2"/>
    <property type="match status" value="1"/>
</dbReference>
<dbReference type="PANTHER" id="PTHR44379">
    <property type="entry name" value="OXIDOREDUCTASE WITH IRON-SULFUR SUBUNIT"/>
    <property type="match status" value="1"/>
</dbReference>
<keyword evidence="4" id="KW-0408">Iron</keyword>
<dbReference type="RefSeq" id="WP_089400916.1">
    <property type="nucleotide sequence ID" value="NZ_FZOT01000016.1"/>
</dbReference>
<dbReference type="InterPro" id="IPR012675">
    <property type="entry name" value="Beta-grasp_dom_sf"/>
</dbReference>
<accession>A0A239KIK1</accession>
<proteinExistence type="predicted"/>
<dbReference type="Pfam" id="PF01799">
    <property type="entry name" value="Fer2_2"/>
    <property type="match status" value="1"/>
</dbReference>
<feature type="domain" description="2Fe-2S ferredoxin-type" evidence="6">
    <location>
        <begin position="2"/>
        <end position="78"/>
    </location>
</feature>
<protein>
    <submittedName>
        <fullName evidence="7">Nicotinate dehydrogenase subunit A</fullName>
    </submittedName>
</protein>
<keyword evidence="2" id="KW-0479">Metal-binding</keyword>
<keyword evidence="3" id="KW-0560">Oxidoreductase</keyword>